<dbReference type="InterPro" id="IPR025996">
    <property type="entry name" value="MT1864/Rv1816-like_C"/>
</dbReference>
<organism evidence="6 7">
    <name type="scientific">Nocardia aurantiaca</name>
    <dbReference type="NCBI Taxonomy" id="2675850"/>
    <lineage>
        <taxon>Bacteria</taxon>
        <taxon>Bacillati</taxon>
        <taxon>Actinomycetota</taxon>
        <taxon>Actinomycetes</taxon>
        <taxon>Mycobacteriales</taxon>
        <taxon>Nocardiaceae</taxon>
        <taxon>Nocardia</taxon>
    </lineage>
</organism>
<dbReference type="EMBL" id="WMBB01000007">
    <property type="protein sequence ID" value="MTE14394.1"/>
    <property type="molecule type" value="Genomic_DNA"/>
</dbReference>
<evidence type="ECO:0000256" key="1">
    <source>
        <dbReference type="ARBA" id="ARBA00023015"/>
    </source>
</evidence>
<dbReference type="GO" id="GO:0000976">
    <property type="term" value="F:transcription cis-regulatory region binding"/>
    <property type="evidence" value="ECO:0007669"/>
    <property type="project" value="TreeGrafter"/>
</dbReference>
<evidence type="ECO:0000313" key="6">
    <source>
        <dbReference type="EMBL" id="MTE14394.1"/>
    </source>
</evidence>
<evidence type="ECO:0000259" key="5">
    <source>
        <dbReference type="PROSITE" id="PS50977"/>
    </source>
</evidence>
<dbReference type="SUPFAM" id="SSF46689">
    <property type="entry name" value="Homeodomain-like"/>
    <property type="match status" value="1"/>
</dbReference>
<dbReference type="Proteomes" id="UP000432464">
    <property type="component" value="Unassembled WGS sequence"/>
</dbReference>
<dbReference type="PANTHER" id="PTHR30055">
    <property type="entry name" value="HTH-TYPE TRANSCRIPTIONAL REGULATOR RUTR"/>
    <property type="match status" value="1"/>
</dbReference>
<dbReference type="Pfam" id="PF13305">
    <property type="entry name" value="TetR_C_33"/>
    <property type="match status" value="1"/>
</dbReference>
<dbReference type="Gene3D" id="1.10.357.10">
    <property type="entry name" value="Tetracycline Repressor, domain 2"/>
    <property type="match status" value="1"/>
</dbReference>
<evidence type="ECO:0000313" key="7">
    <source>
        <dbReference type="Proteomes" id="UP000432464"/>
    </source>
</evidence>
<proteinExistence type="predicted"/>
<dbReference type="GO" id="GO:0003700">
    <property type="term" value="F:DNA-binding transcription factor activity"/>
    <property type="evidence" value="ECO:0007669"/>
    <property type="project" value="TreeGrafter"/>
</dbReference>
<dbReference type="RefSeq" id="WP_154788837.1">
    <property type="nucleotide sequence ID" value="NZ_WMBB01000007.1"/>
</dbReference>
<keyword evidence="7" id="KW-1185">Reference proteome</keyword>
<dbReference type="InterPro" id="IPR050109">
    <property type="entry name" value="HTH-type_TetR-like_transc_reg"/>
</dbReference>
<keyword evidence="1" id="KW-0805">Transcription regulation</keyword>
<gene>
    <name evidence="6" type="ORF">GLP40_16695</name>
</gene>
<dbReference type="AlphaFoldDB" id="A0A6I3L1E5"/>
<name>A0A6I3L1E5_9NOCA</name>
<dbReference type="PRINTS" id="PR00455">
    <property type="entry name" value="HTHTETR"/>
</dbReference>
<dbReference type="PANTHER" id="PTHR30055:SF243">
    <property type="entry name" value="HTH-TYPE TRANSCRIPTIONAL REGULATOR RV1816"/>
    <property type="match status" value="1"/>
</dbReference>
<dbReference type="InterPro" id="IPR001647">
    <property type="entry name" value="HTH_TetR"/>
</dbReference>
<protein>
    <submittedName>
        <fullName evidence="6">TetR family transcriptional regulator</fullName>
    </submittedName>
</protein>
<dbReference type="Pfam" id="PF00440">
    <property type="entry name" value="TetR_N"/>
    <property type="match status" value="1"/>
</dbReference>
<evidence type="ECO:0000256" key="4">
    <source>
        <dbReference type="PROSITE-ProRule" id="PRU00335"/>
    </source>
</evidence>
<dbReference type="InterPro" id="IPR036271">
    <property type="entry name" value="Tet_transcr_reg_TetR-rel_C_sf"/>
</dbReference>
<dbReference type="PROSITE" id="PS50977">
    <property type="entry name" value="HTH_TETR_2"/>
    <property type="match status" value="1"/>
</dbReference>
<sequence>MSVPRTARERARAEITREITDAARRQLAESGAPALSLRAIARELGMVSSALYRYFPSRDELLTTLIIEAYNALGDTVEQAVASRTAPRAQWRALSNAVRDWAIAHPHEYALVYGSPVPGYRAPQTTVGPASRGPLAALGIVHGAWQAGTLATPAETLTPELETQSALIAAFLNSGMPEAAVARAMVGLTQLFGAVTFELFGQLDNTMDPAGPFFAYSVETMADLIGLPK</sequence>
<keyword evidence="2 4" id="KW-0238">DNA-binding</keyword>
<reference evidence="6 7" key="1">
    <citation type="submission" date="2019-11" db="EMBL/GenBank/DDBJ databases">
        <title>Nocardia sp. nov. CT2-14 isolated from soil.</title>
        <authorList>
            <person name="Kanchanasin P."/>
            <person name="Tanasupawat S."/>
            <person name="Yuki M."/>
            <person name="Kudo T."/>
        </authorList>
    </citation>
    <scope>NUCLEOTIDE SEQUENCE [LARGE SCALE GENOMIC DNA]</scope>
    <source>
        <strain evidence="6 7">CT2-14</strain>
    </source>
</reference>
<feature type="domain" description="HTH tetR-type" evidence="5">
    <location>
        <begin position="13"/>
        <end position="73"/>
    </location>
</feature>
<comment type="caution">
    <text evidence="6">The sequence shown here is derived from an EMBL/GenBank/DDBJ whole genome shotgun (WGS) entry which is preliminary data.</text>
</comment>
<evidence type="ECO:0000256" key="2">
    <source>
        <dbReference type="ARBA" id="ARBA00023125"/>
    </source>
</evidence>
<evidence type="ECO:0000256" key="3">
    <source>
        <dbReference type="ARBA" id="ARBA00023163"/>
    </source>
</evidence>
<keyword evidence="3" id="KW-0804">Transcription</keyword>
<feature type="DNA-binding region" description="H-T-H motif" evidence="4">
    <location>
        <begin position="36"/>
        <end position="55"/>
    </location>
</feature>
<dbReference type="SUPFAM" id="SSF48498">
    <property type="entry name" value="Tetracyclin repressor-like, C-terminal domain"/>
    <property type="match status" value="1"/>
</dbReference>
<dbReference type="InterPro" id="IPR009057">
    <property type="entry name" value="Homeodomain-like_sf"/>
</dbReference>
<accession>A0A6I3L1E5</accession>